<comment type="caution">
    <text evidence="3">The sequence shown here is derived from an EMBL/GenBank/DDBJ whole genome shotgun (WGS) entry which is preliminary data.</text>
</comment>
<feature type="region of interest" description="Disordered" evidence="1">
    <location>
        <begin position="400"/>
        <end position="463"/>
    </location>
</feature>
<feature type="region of interest" description="Disordered" evidence="1">
    <location>
        <begin position="197"/>
        <end position="217"/>
    </location>
</feature>
<reference evidence="4" key="1">
    <citation type="journal article" date="2019" name="Int. J. Syst. Evol. Microbiol.">
        <title>The Global Catalogue of Microorganisms (GCM) 10K type strain sequencing project: providing services to taxonomists for standard genome sequencing and annotation.</title>
        <authorList>
            <consortium name="The Broad Institute Genomics Platform"/>
            <consortium name="The Broad Institute Genome Sequencing Center for Infectious Disease"/>
            <person name="Wu L."/>
            <person name="Ma J."/>
        </authorList>
    </citation>
    <scope>NUCLEOTIDE SEQUENCE [LARGE SCALE GENOMIC DNA]</scope>
    <source>
        <strain evidence="4">NBRC 101365</strain>
    </source>
</reference>
<evidence type="ECO:0000256" key="2">
    <source>
        <dbReference type="SAM" id="Phobius"/>
    </source>
</evidence>
<name>A0ABQ6CKJ1_9HYPH</name>
<feature type="region of interest" description="Disordered" evidence="1">
    <location>
        <begin position="68"/>
        <end position="134"/>
    </location>
</feature>
<feature type="compositionally biased region" description="Pro residues" evidence="1">
    <location>
        <begin position="442"/>
        <end position="460"/>
    </location>
</feature>
<keyword evidence="2" id="KW-0812">Transmembrane</keyword>
<protein>
    <recommendedName>
        <fullName evidence="5">Sel1 repeat family protein</fullName>
    </recommendedName>
</protein>
<gene>
    <name evidence="3" type="ORF">GCM10007874_34020</name>
</gene>
<proteinExistence type="predicted"/>
<evidence type="ECO:0008006" key="5">
    <source>
        <dbReference type="Google" id="ProtNLM"/>
    </source>
</evidence>
<feature type="region of interest" description="Disordered" evidence="1">
    <location>
        <begin position="231"/>
        <end position="268"/>
    </location>
</feature>
<sequence length="563" mass="57774">MVKEIVCAGTPRDVILPALGLGYQFFGARVGARVAFDGNEMAEPLKKDVALAAAVREAFQRHMEAARLAAQASKEKPAAAPSASLPSLSASPAPARDPRLAVPTPANDAPTASETAPVAIKPVAPQPKPAQESATLSRLVAIASPQKVAETSPPRAPAVETPKPAVEAIEEPVAEAVEETPVAVVESAKAELPAISLPAADPAAESKPQPPSSDTGLDFGEALFIEIAPELDKTAPTELPKMPKAASLDTPLREPLSQSGADDLEFRQPPLRERPRMSTASPGAAPPQDLDLLARAPDASQAVPAGMKLPVVKEDRVVDLPAPAATSKPTTRFGVATPAKPAAANANKRGRFGSRGKFKIPAALVASVALALGIAGVGSYVWSNPQKLQALSALVAPPAPPESKVAVATPEAKPPAADAKIDASLPPTQPASAPSTQVASAPTPPPSAIAPMSLPDPTPPAATRSVSTVAITLDEVDEAVQSAREMTTMGDIIGARQALDSYRNGSDPRALFALAETYDPLIVKDPSKADPAQAKALYEAAAKAGSQDNTADRIARLALAHTN</sequence>
<evidence type="ECO:0000256" key="1">
    <source>
        <dbReference type="SAM" id="MobiDB-lite"/>
    </source>
</evidence>
<keyword evidence="2" id="KW-1133">Transmembrane helix</keyword>
<accession>A0ABQ6CKJ1</accession>
<feature type="region of interest" description="Disordered" evidence="1">
    <location>
        <begin position="324"/>
        <end position="348"/>
    </location>
</feature>
<dbReference type="EMBL" id="BSPC01000028">
    <property type="protein sequence ID" value="GLS20385.1"/>
    <property type="molecule type" value="Genomic_DNA"/>
</dbReference>
<keyword evidence="4" id="KW-1185">Reference proteome</keyword>
<organism evidence="3 4">
    <name type="scientific">Labrys miyagiensis</name>
    <dbReference type="NCBI Taxonomy" id="346912"/>
    <lineage>
        <taxon>Bacteria</taxon>
        <taxon>Pseudomonadati</taxon>
        <taxon>Pseudomonadota</taxon>
        <taxon>Alphaproteobacteria</taxon>
        <taxon>Hyphomicrobiales</taxon>
        <taxon>Xanthobacteraceae</taxon>
        <taxon>Labrys</taxon>
    </lineage>
</organism>
<feature type="compositionally biased region" description="Low complexity" evidence="1">
    <location>
        <begin position="68"/>
        <end position="94"/>
    </location>
</feature>
<feature type="compositionally biased region" description="Low complexity" evidence="1">
    <location>
        <begin position="338"/>
        <end position="347"/>
    </location>
</feature>
<keyword evidence="2" id="KW-0472">Membrane</keyword>
<feature type="compositionally biased region" description="Low complexity" evidence="1">
    <location>
        <begin position="430"/>
        <end position="441"/>
    </location>
</feature>
<feature type="transmembrane region" description="Helical" evidence="2">
    <location>
        <begin position="358"/>
        <end position="382"/>
    </location>
</feature>
<evidence type="ECO:0000313" key="3">
    <source>
        <dbReference type="EMBL" id="GLS20385.1"/>
    </source>
</evidence>
<dbReference type="Proteomes" id="UP001156882">
    <property type="component" value="Unassembled WGS sequence"/>
</dbReference>
<evidence type="ECO:0000313" key="4">
    <source>
        <dbReference type="Proteomes" id="UP001156882"/>
    </source>
</evidence>